<gene>
    <name evidence="1" type="ORF">QM012_002800</name>
</gene>
<reference evidence="1 2" key="1">
    <citation type="submission" date="2023-11" db="EMBL/GenBank/DDBJ databases">
        <title>Draft genome sequence and annotation of the polyextremotolerant black yeast-like fungus Aureobasidium pullulans NRRL 62042.</title>
        <authorList>
            <person name="Dielentheis-Frenken M.R.E."/>
            <person name="Wibberg D."/>
            <person name="Blank L.M."/>
            <person name="Tiso T."/>
        </authorList>
    </citation>
    <scope>NUCLEOTIDE SEQUENCE [LARGE SCALE GENOMIC DNA]</scope>
    <source>
        <strain evidence="1 2">NRRL 62042</strain>
    </source>
</reference>
<proteinExistence type="predicted"/>
<keyword evidence="2" id="KW-1185">Reference proteome</keyword>
<accession>A0ABR0TAP8</accession>
<comment type="caution">
    <text evidence="1">The sequence shown here is derived from an EMBL/GenBank/DDBJ whole genome shotgun (WGS) entry which is preliminary data.</text>
</comment>
<evidence type="ECO:0000313" key="2">
    <source>
        <dbReference type="Proteomes" id="UP001341245"/>
    </source>
</evidence>
<protein>
    <submittedName>
        <fullName evidence="1">Uncharacterized protein</fullName>
    </submittedName>
</protein>
<name>A0ABR0TAP8_AURPU</name>
<dbReference type="Proteomes" id="UP001341245">
    <property type="component" value="Unassembled WGS sequence"/>
</dbReference>
<sequence length="170" mass="18571">MPTSNTAPSPIQGVCYFSIQHTNHSSYNDETPLTTPFTPPGDNIVSDPSNPLLAYRPCLQSLSTTQTRTRMDSLLQLQTQVAHIPPPRRPQPQPLQNVLAVSDDLSESDGSSSSSQGLVISPMEIARCSRCHRTQSIDMSTGKAANMVAYGLNSFYCLRCANITGFLQRQ</sequence>
<organism evidence="1 2">
    <name type="scientific">Aureobasidium pullulans</name>
    <name type="common">Black yeast</name>
    <name type="synonym">Pullularia pullulans</name>
    <dbReference type="NCBI Taxonomy" id="5580"/>
    <lineage>
        <taxon>Eukaryota</taxon>
        <taxon>Fungi</taxon>
        <taxon>Dikarya</taxon>
        <taxon>Ascomycota</taxon>
        <taxon>Pezizomycotina</taxon>
        <taxon>Dothideomycetes</taxon>
        <taxon>Dothideomycetidae</taxon>
        <taxon>Dothideales</taxon>
        <taxon>Saccotheciaceae</taxon>
        <taxon>Aureobasidium</taxon>
    </lineage>
</organism>
<dbReference type="EMBL" id="JASGXD010000014">
    <property type="protein sequence ID" value="KAK6001469.1"/>
    <property type="molecule type" value="Genomic_DNA"/>
</dbReference>
<evidence type="ECO:0000313" key="1">
    <source>
        <dbReference type="EMBL" id="KAK6001469.1"/>
    </source>
</evidence>